<dbReference type="PANTHER" id="PTHR30435">
    <property type="entry name" value="FLAGELLAR PROTEIN"/>
    <property type="match status" value="1"/>
</dbReference>
<dbReference type="GO" id="GO:0071978">
    <property type="term" value="P:bacterial-type flagellum-dependent swarming motility"/>
    <property type="evidence" value="ECO:0007669"/>
    <property type="project" value="TreeGrafter"/>
</dbReference>
<dbReference type="InterPro" id="IPR020013">
    <property type="entry name" value="Flagellar_FlgE/F/G"/>
</dbReference>
<accession>A0A396RSB1</accession>
<feature type="domain" description="Flagellar basal-body/hook protein C-terminal" evidence="6">
    <location>
        <begin position="344"/>
        <end position="385"/>
    </location>
</feature>
<keyword evidence="8" id="KW-0969">Cilium</keyword>
<feature type="domain" description="Flagellar hook protein FlgE/F/G-like D1" evidence="7">
    <location>
        <begin position="89"/>
        <end position="129"/>
    </location>
</feature>
<dbReference type="InterPro" id="IPR001444">
    <property type="entry name" value="Flag_bb_rod_N"/>
</dbReference>
<sequence>MFGSIYLGLSGLNAYQRGLQQVSNNVSNLNTTGFKSSTVTFQDLFGTPQHGGMGLAGGDASGNGVTLGEIQLDFKQGELRQTGRELDLAVNGTGFLVVTKGDEMLYLRTGSFEIDKEGYVVLAGTEYRLATLDEANKPVNVSIDAWRTSLPTPTTKIVFADNLSSTATTHGISDVKVYAKDGTQHVWSLKFDKNTTLGGDNWDITITDAKAKEVGKVALKFISGVVDPATAKIAVKDATAGIDLTLDFSGAVQSYSSGTVSTLRSASVDGYGVGAITSIKVNADGKLEIGYSNQQKRDLGAVAIADFRDPQALERRGGGLYAQGAAGPRALVASGDQRAGKVESGKLEASNVDLSKQFGELILIQRGFQASSQIISVSNDMIQQLFGIRGQ</sequence>
<evidence type="ECO:0000313" key="8">
    <source>
        <dbReference type="EMBL" id="RHW18956.1"/>
    </source>
</evidence>
<keyword evidence="8" id="KW-0966">Cell projection</keyword>
<dbReference type="InterPro" id="IPR053967">
    <property type="entry name" value="LlgE_F_G-like_D1"/>
</dbReference>
<dbReference type="EMBL" id="QWLV01000001">
    <property type="protein sequence ID" value="RHW18956.1"/>
    <property type="molecule type" value="Genomic_DNA"/>
</dbReference>
<dbReference type="PANTHER" id="PTHR30435:SF1">
    <property type="entry name" value="FLAGELLAR HOOK PROTEIN FLGE"/>
    <property type="match status" value="1"/>
</dbReference>
<name>A0A396RSB1_9SPHN</name>
<dbReference type="GO" id="GO:0009424">
    <property type="term" value="C:bacterial-type flagellum hook"/>
    <property type="evidence" value="ECO:0007669"/>
    <property type="project" value="TreeGrafter"/>
</dbReference>
<dbReference type="GO" id="GO:0005829">
    <property type="term" value="C:cytosol"/>
    <property type="evidence" value="ECO:0007669"/>
    <property type="project" value="TreeGrafter"/>
</dbReference>
<dbReference type="Gene3D" id="2.60.98.20">
    <property type="entry name" value="Flagellar hook protein FlgE"/>
    <property type="match status" value="1"/>
</dbReference>
<organism evidence="8 9">
    <name type="scientific">Sphingomonas gilva</name>
    <dbReference type="NCBI Taxonomy" id="2305907"/>
    <lineage>
        <taxon>Bacteria</taxon>
        <taxon>Pseudomonadati</taxon>
        <taxon>Pseudomonadota</taxon>
        <taxon>Alphaproteobacteria</taxon>
        <taxon>Sphingomonadales</taxon>
        <taxon>Sphingomonadaceae</taxon>
        <taxon>Sphingomonas</taxon>
    </lineage>
</organism>
<dbReference type="Proteomes" id="UP000266693">
    <property type="component" value="Unassembled WGS sequence"/>
</dbReference>
<proteinExistence type="inferred from homology"/>
<evidence type="ECO:0000256" key="2">
    <source>
        <dbReference type="ARBA" id="ARBA00009677"/>
    </source>
</evidence>
<dbReference type="Pfam" id="PF22692">
    <property type="entry name" value="LlgE_F_G_D1"/>
    <property type="match status" value="1"/>
</dbReference>
<dbReference type="InterPro" id="IPR010930">
    <property type="entry name" value="Flg_bb/hook_C_dom"/>
</dbReference>
<evidence type="ECO:0000259" key="7">
    <source>
        <dbReference type="Pfam" id="PF22692"/>
    </source>
</evidence>
<dbReference type="OrthoDB" id="8372879at2"/>
<protein>
    <recommendedName>
        <fullName evidence="4">Flagellar hook protein FlgE</fullName>
    </recommendedName>
</protein>
<evidence type="ECO:0000259" key="6">
    <source>
        <dbReference type="Pfam" id="PF06429"/>
    </source>
</evidence>
<keyword evidence="3 4" id="KW-0975">Bacterial flagellum</keyword>
<comment type="similarity">
    <text evidence="2 4">Belongs to the flagella basal body rod proteins family.</text>
</comment>
<gene>
    <name evidence="8" type="ORF">D1610_02125</name>
</gene>
<dbReference type="Pfam" id="PF06429">
    <property type="entry name" value="Flg_bbr_C"/>
    <property type="match status" value="1"/>
</dbReference>
<evidence type="ECO:0000259" key="5">
    <source>
        <dbReference type="Pfam" id="PF00460"/>
    </source>
</evidence>
<dbReference type="RefSeq" id="WP_118862464.1">
    <property type="nucleotide sequence ID" value="NZ_QWLV01000001.1"/>
</dbReference>
<evidence type="ECO:0000256" key="1">
    <source>
        <dbReference type="ARBA" id="ARBA00004117"/>
    </source>
</evidence>
<evidence type="ECO:0000256" key="4">
    <source>
        <dbReference type="RuleBase" id="RU362116"/>
    </source>
</evidence>
<evidence type="ECO:0000313" key="9">
    <source>
        <dbReference type="Proteomes" id="UP000266693"/>
    </source>
</evidence>
<dbReference type="NCBIfam" id="TIGR03506">
    <property type="entry name" value="FlgEFG_subfam"/>
    <property type="match status" value="1"/>
</dbReference>
<dbReference type="InterPro" id="IPR037925">
    <property type="entry name" value="FlgE/F/G-like"/>
</dbReference>
<feature type="domain" description="Flagellar basal body rod protein N-terminal" evidence="5">
    <location>
        <begin position="5"/>
        <end position="35"/>
    </location>
</feature>
<comment type="caution">
    <text evidence="8">The sequence shown here is derived from an EMBL/GenBank/DDBJ whole genome shotgun (WGS) entry which is preliminary data.</text>
</comment>
<keyword evidence="8" id="KW-0282">Flagellum</keyword>
<dbReference type="AlphaFoldDB" id="A0A396RSB1"/>
<evidence type="ECO:0000256" key="3">
    <source>
        <dbReference type="ARBA" id="ARBA00023143"/>
    </source>
</evidence>
<dbReference type="GO" id="GO:0009425">
    <property type="term" value="C:bacterial-type flagellum basal body"/>
    <property type="evidence" value="ECO:0007669"/>
    <property type="project" value="UniProtKB-SubCell"/>
</dbReference>
<comment type="function">
    <text evidence="4">A flexible structure which links the flagellar filament to the drive apparatus in the basal body.</text>
</comment>
<reference evidence="8 9" key="1">
    <citation type="submission" date="2018-08" db="EMBL/GenBank/DDBJ databases">
        <title>The multiple taxonomic identification of Sphingomonas gilva.</title>
        <authorList>
            <person name="Zhu D."/>
            <person name="Zheng S."/>
        </authorList>
    </citation>
    <scope>NUCLEOTIDE SEQUENCE [LARGE SCALE GENOMIC DNA]</scope>
    <source>
        <strain evidence="8 9">ZDH117</strain>
    </source>
</reference>
<keyword evidence="9" id="KW-1185">Reference proteome</keyword>
<dbReference type="InterPro" id="IPR037058">
    <property type="entry name" value="Falgellar_hook_FlgE_sf"/>
</dbReference>
<comment type="subcellular location">
    <subcellularLocation>
        <location evidence="1 4">Bacterial flagellum basal body</location>
    </subcellularLocation>
</comment>
<dbReference type="SUPFAM" id="SSF117143">
    <property type="entry name" value="Flagellar hook protein flgE"/>
    <property type="match status" value="1"/>
</dbReference>
<dbReference type="Pfam" id="PF00460">
    <property type="entry name" value="Flg_bb_rod"/>
    <property type="match status" value="1"/>
</dbReference>